<evidence type="ECO:0000256" key="5">
    <source>
        <dbReference type="ARBA" id="ARBA00022833"/>
    </source>
</evidence>
<feature type="domain" description="C2HC/C3H-type" evidence="8">
    <location>
        <begin position="1827"/>
        <end position="1856"/>
    </location>
</feature>
<dbReference type="PANTHER" id="PTHR13555">
    <property type="entry name" value="C2H2 ZINC FINGER CGI-62-RELATED"/>
    <property type="match status" value="1"/>
</dbReference>
<keyword evidence="5" id="KW-0862">Zinc</keyword>
<keyword evidence="2" id="KW-0479">Metal-binding</keyword>
<evidence type="ECO:0000256" key="3">
    <source>
        <dbReference type="ARBA" id="ARBA00022737"/>
    </source>
</evidence>
<feature type="region of interest" description="Disordered" evidence="7">
    <location>
        <begin position="619"/>
        <end position="640"/>
    </location>
</feature>
<feature type="compositionally biased region" description="Basic and acidic residues" evidence="7">
    <location>
        <begin position="624"/>
        <end position="640"/>
    </location>
</feature>
<feature type="compositionally biased region" description="Basic and acidic residues" evidence="7">
    <location>
        <begin position="1606"/>
        <end position="1629"/>
    </location>
</feature>
<feature type="compositionally biased region" description="Polar residues" evidence="7">
    <location>
        <begin position="1141"/>
        <end position="1151"/>
    </location>
</feature>
<feature type="compositionally biased region" description="Basic and acidic residues" evidence="7">
    <location>
        <begin position="678"/>
        <end position="692"/>
    </location>
</feature>
<feature type="compositionally biased region" description="Polar residues" evidence="7">
    <location>
        <begin position="376"/>
        <end position="386"/>
    </location>
</feature>
<feature type="compositionally biased region" description="Polar residues" evidence="7">
    <location>
        <begin position="574"/>
        <end position="591"/>
    </location>
</feature>
<feature type="region of interest" description="Disordered" evidence="7">
    <location>
        <begin position="1389"/>
        <end position="1408"/>
    </location>
</feature>
<feature type="compositionally biased region" description="Polar residues" evidence="7">
    <location>
        <begin position="1581"/>
        <end position="1590"/>
    </location>
</feature>
<organism evidence="9 10">
    <name type="scientific">Cyphomyrmex costatus</name>
    <dbReference type="NCBI Taxonomy" id="456900"/>
    <lineage>
        <taxon>Eukaryota</taxon>
        <taxon>Metazoa</taxon>
        <taxon>Ecdysozoa</taxon>
        <taxon>Arthropoda</taxon>
        <taxon>Hexapoda</taxon>
        <taxon>Insecta</taxon>
        <taxon>Pterygota</taxon>
        <taxon>Neoptera</taxon>
        <taxon>Endopterygota</taxon>
        <taxon>Hymenoptera</taxon>
        <taxon>Apocrita</taxon>
        <taxon>Aculeata</taxon>
        <taxon>Formicoidea</taxon>
        <taxon>Formicidae</taxon>
        <taxon>Myrmicinae</taxon>
        <taxon>Cyphomyrmex</taxon>
    </lineage>
</organism>
<feature type="compositionally biased region" description="Basic and acidic residues" evidence="7">
    <location>
        <begin position="359"/>
        <end position="375"/>
    </location>
</feature>
<protein>
    <recommendedName>
        <fullName evidence="8">C2HC/C3H-type domain-containing protein</fullName>
    </recommendedName>
</protein>
<keyword evidence="4 6" id="KW-0863">Zinc-finger</keyword>
<keyword evidence="10" id="KW-1185">Reference proteome</keyword>
<comment type="similarity">
    <text evidence="1">Belongs to the ZC2HC1 family.</text>
</comment>
<feature type="compositionally biased region" description="Low complexity" evidence="7">
    <location>
        <begin position="1645"/>
        <end position="1659"/>
    </location>
</feature>
<dbReference type="InterPro" id="IPR026319">
    <property type="entry name" value="ZC2HC1A/B-like"/>
</dbReference>
<feature type="compositionally biased region" description="Low complexity" evidence="7">
    <location>
        <begin position="401"/>
        <end position="412"/>
    </location>
</feature>
<dbReference type="Proteomes" id="UP000078542">
    <property type="component" value="Unassembled WGS sequence"/>
</dbReference>
<feature type="compositionally biased region" description="Basic and acidic residues" evidence="7">
    <location>
        <begin position="1354"/>
        <end position="1372"/>
    </location>
</feature>
<evidence type="ECO:0000256" key="7">
    <source>
        <dbReference type="SAM" id="MobiDB-lite"/>
    </source>
</evidence>
<dbReference type="PANTHER" id="PTHR13555:SF25">
    <property type="entry name" value="ZINC FINGER C2HC DOMAIN-CONTAINING PROTEIN 1A"/>
    <property type="match status" value="1"/>
</dbReference>
<dbReference type="PROSITE" id="PS52027">
    <property type="entry name" value="ZF_C2HC_C3H"/>
    <property type="match status" value="2"/>
</dbReference>
<feature type="compositionally biased region" description="Basic residues" evidence="7">
    <location>
        <begin position="1678"/>
        <end position="1688"/>
    </location>
</feature>
<feature type="region of interest" description="Disordered" evidence="7">
    <location>
        <begin position="1354"/>
        <end position="1379"/>
    </location>
</feature>
<sequence>MHLSHASRRSNRGQRRPAFLRGDTPMLKANYPVTQARFQQKQLQEKEQKLLQLYDQQQQRAYQVVQRSSAGSNSSNHGSGPIRASSTTTSHTTSTSQGGKVRQMFDERRQTTVKGIDRSYPLEPLENKLRKQATTNGVATQRNGNVTVNRQSVKRVSRADVNSNVNGGKPVVSYHEEITRESFDPSVRRHDDEDEYGVENRVATFANGHYRHEADNEQEEALDQETLERNRMMAKIHLMGFDETLKHRVRNDLESEEFPEYLMVDVPDKLSKRNVTKKLSQAEERLERFKNANAKRSNMPKQSANTVIRKRPEQVIPTKSNSRAPFFLNESRRTSESKSSVWSDRGISPKQSTNSQYFRESKRSETAMSTDRETIGSKSSEWSEGTSTKRDTNFDRKEVQTSTSLGRRSSLSKSPLYEEKILKKRSTNPQFFYKESERSATTMSIDRATSESKSSLYDHEKVMKRSKSPRFLLSDSEQSHKTSESKSPVWDDRGISSRLSTSPQYFRRESKRFETAMNTNRETIKSKSSDWSKGTRKRDTTDFQQKKVQTSPNRQSLPSKSSLYEEKILKRRSTSPQFSCKENERSATTMSIDRATSESKLPSYDHEIVMKRSETPRFFLSESKQSRKTSESKSPLWDDRGINEYKSLTSDGKIFVRRSASPQFFRRESKRSGTTMSIDRKVGEPRSSYDRKVSKRSATPRLLNGKIKERSAIATSIDRKYNGFKLSETARSKRSTSPQFFCKESEKSATTMLIEPRSRSDSTKSLLNQRSSDTSYRRPVKSPIDKKDSFMKGRYTPSPSVAKHEVKRALKKTEVSSNITKARRSSKVSETSMTSASSIVNLKYGLEFDNIFQSAGLVRKFMKSQDGKQRVIRQSPSKRNVNVRISARGNQSKNRCKTSPLQTARSPSIEGRKRVTPEFSRKSITPTEVDMDIQEITMTDHRIERDKLQKAPSPISKRQFDGTYTKSFNSGAKFKTSITYPVRKPYRERGSILESTVFKSKGGLSEKTSMDRQSVTSPDFSRIKKYPDTVSPILYSFAERRTKGARTKFDQSQCLRSTRLVRGAVKDENLITSDEYNRGKKGDEGKNVSADEVDSGIGVKYQTVVKTALNKENKGRKIIRSNSAGRITRERIFPREATPMKSGTSKKTISPTRECGRRHDLESRVSLRVSPLRKTVEISRGIYTPKIFSSQNIIAKTDESSTSKFSTYTAEVHRRESVANKLAEFNKMSVKRKTEGPKNIVREFSKIQCEGKYKRDLERMDSVESALRRFDSIGAEFECSSPTSFQTSPEISLQTMDIQKKAVKESIDSERMIVPSREVTDHTILRSTLRSPVGKNLKIKNIARKSDLKILKKETRASKRPTRLESSIESKQRSTKIQSPTCKRRLFESDSEKEIQEERPKSSFAKARKDENYSSVNLRFRKKETISNIRSSKSLDRDIAGKSNETFTFSVKPLRSIEDIRKLIDSERDKLVATEKSRSAIANRRLASRENVDAKRSSPAIDAAKNGADPARLTKIKSCVSRITKSPSPDLPATKQREMNTRTTRGSTPSSPSKSPDVAPTVKSRNQETKPSRRSMKGTDSIGSKITGTVETVDGVVLQNGSPNESTRKSDAFMVDFDDRSSKEDDTILKKSPIKKSSNDKQQTASSASVRPSSNSSVNLIQDSNAKGRMAESERGKGIRKGGGKSRYKSIEKPSSSSGKLTNSSSFNEDATNDTKGLVKCRTCGRSFAQNRIDLHQDICMKTMTKKRKQFDPVMNRVKGTELESFVKKGFAKREMKTKKPGTKPDWRRKHEEFINAIRYARETQARLAAGGNLSDLPPPPPSDTSDYIQCEHCGRKFNRSAAERHIPICKRMHDKKQTQAPRARR</sequence>
<dbReference type="Pfam" id="PF13913">
    <property type="entry name" value="zf-C2HC_2"/>
    <property type="match status" value="2"/>
</dbReference>
<reference evidence="9 10" key="1">
    <citation type="submission" date="2016-03" db="EMBL/GenBank/DDBJ databases">
        <title>Cyphomyrmex costatus WGS genome.</title>
        <authorList>
            <person name="Nygaard S."/>
            <person name="Hu H."/>
            <person name="Boomsma J."/>
            <person name="Zhang G."/>
        </authorList>
    </citation>
    <scope>NUCLEOTIDE SEQUENCE [LARGE SCALE GENOMIC DNA]</scope>
    <source>
        <strain evidence="9">MS0001</strain>
        <tissue evidence="9">Whole body</tissue>
    </source>
</reference>
<dbReference type="GO" id="GO:0008270">
    <property type="term" value="F:zinc ion binding"/>
    <property type="evidence" value="ECO:0007669"/>
    <property type="project" value="UniProtKB-KW"/>
</dbReference>
<feature type="compositionally biased region" description="Low complexity" evidence="7">
    <location>
        <begin position="64"/>
        <end position="96"/>
    </location>
</feature>
<feature type="compositionally biased region" description="Polar residues" evidence="7">
    <location>
        <begin position="349"/>
        <end position="358"/>
    </location>
</feature>
<feature type="compositionally biased region" description="Polar residues" evidence="7">
    <location>
        <begin position="888"/>
        <end position="906"/>
    </location>
</feature>
<feature type="compositionally biased region" description="Polar residues" evidence="7">
    <location>
        <begin position="546"/>
        <end position="561"/>
    </location>
</feature>
<evidence type="ECO:0000313" key="9">
    <source>
        <dbReference type="EMBL" id="KYM99153.1"/>
    </source>
</evidence>
<feature type="compositionally biased region" description="Basic residues" evidence="7">
    <location>
        <begin position="1"/>
        <end position="15"/>
    </location>
</feature>
<feature type="region of interest" description="Disordered" evidence="7">
    <location>
        <begin position="1139"/>
        <end position="1158"/>
    </location>
</feature>
<keyword evidence="3" id="KW-0677">Repeat</keyword>
<dbReference type="STRING" id="456900.A0A195CGE5"/>
<evidence type="ECO:0000256" key="6">
    <source>
        <dbReference type="PROSITE-ProRule" id="PRU01371"/>
    </source>
</evidence>
<feature type="compositionally biased region" description="Polar residues" evidence="7">
    <location>
        <begin position="763"/>
        <end position="774"/>
    </location>
</feature>
<feature type="region of interest" description="Disordered" evidence="7">
    <location>
        <begin position="1"/>
        <end position="26"/>
    </location>
</feature>
<feature type="region of interest" description="Disordered" evidence="7">
    <location>
        <begin position="751"/>
        <end position="803"/>
    </location>
</feature>
<feature type="region of interest" description="Disordered" evidence="7">
    <location>
        <begin position="573"/>
        <end position="606"/>
    </location>
</feature>
<evidence type="ECO:0000256" key="4">
    <source>
        <dbReference type="ARBA" id="ARBA00022771"/>
    </source>
</evidence>
<evidence type="ECO:0000259" key="8">
    <source>
        <dbReference type="PROSITE" id="PS52027"/>
    </source>
</evidence>
<feature type="compositionally biased region" description="Basic and acidic residues" evidence="7">
    <location>
        <begin position="387"/>
        <end position="399"/>
    </location>
</feature>
<evidence type="ECO:0000313" key="10">
    <source>
        <dbReference type="Proteomes" id="UP000078542"/>
    </source>
</evidence>
<feature type="compositionally biased region" description="Polar residues" evidence="7">
    <location>
        <begin position="294"/>
        <end position="306"/>
    </location>
</feature>
<proteinExistence type="inferred from homology"/>
<dbReference type="EMBL" id="KQ977873">
    <property type="protein sequence ID" value="KYM99153.1"/>
    <property type="molecule type" value="Genomic_DNA"/>
</dbReference>
<feature type="region of interest" description="Disordered" evidence="7">
    <location>
        <begin position="1844"/>
        <end position="1866"/>
    </location>
</feature>
<feature type="compositionally biased region" description="Low complexity" evidence="7">
    <location>
        <begin position="1541"/>
        <end position="1556"/>
    </location>
</feature>
<dbReference type="InterPro" id="IPR049899">
    <property type="entry name" value="Znf_C2HC_C3H"/>
</dbReference>
<gene>
    <name evidence="9" type="ORF">ALC62_10122</name>
</gene>
<feature type="compositionally biased region" description="Low complexity" evidence="7">
    <location>
        <begin position="1695"/>
        <end position="1706"/>
    </location>
</feature>
<feature type="compositionally biased region" description="Basic and acidic residues" evidence="7">
    <location>
        <begin position="477"/>
        <end position="495"/>
    </location>
</feature>
<feature type="region of interest" description="Disordered" evidence="7">
    <location>
        <begin position="288"/>
        <end position="412"/>
    </location>
</feature>
<accession>A0A195CGE5</accession>
<feature type="region of interest" description="Disordered" evidence="7">
    <location>
        <begin position="64"/>
        <end position="106"/>
    </location>
</feature>
<feature type="region of interest" description="Disordered" evidence="7">
    <location>
        <begin position="665"/>
        <end position="704"/>
    </location>
</feature>
<feature type="region of interest" description="Disordered" evidence="7">
    <location>
        <begin position="433"/>
        <end position="561"/>
    </location>
</feature>
<feature type="region of interest" description="Disordered" evidence="7">
    <location>
        <begin position="886"/>
        <end position="916"/>
    </location>
</feature>
<feature type="domain" description="C2HC/C3H-type" evidence="8">
    <location>
        <begin position="1717"/>
        <end position="1746"/>
    </location>
</feature>
<feature type="region of interest" description="Disordered" evidence="7">
    <location>
        <begin position="1486"/>
        <end position="1712"/>
    </location>
</feature>
<feature type="compositionally biased region" description="Basic and acidic residues" evidence="7">
    <location>
        <begin position="1487"/>
        <end position="1496"/>
    </location>
</feature>
<name>A0A195CGE5_9HYME</name>
<evidence type="ECO:0000256" key="2">
    <source>
        <dbReference type="ARBA" id="ARBA00022723"/>
    </source>
</evidence>
<evidence type="ECO:0000256" key="1">
    <source>
        <dbReference type="ARBA" id="ARBA00010843"/>
    </source>
</evidence>
<dbReference type="Gene3D" id="3.30.160.60">
    <property type="entry name" value="Classic Zinc Finger"/>
    <property type="match status" value="1"/>
</dbReference>